<comment type="caution">
    <text evidence="6">The sequence shown here is derived from an EMBL/GenBank/DDBJ whole genome shotgun (WGS) entry which is preliminary data.</text>
</comment>
<dbReference type="PRINTS" id="PR00039">
    <property type="entry name" value="HTHLYSR"/>
</dbReference>
<dbReference type="PANTHER" id="PTHR30537:SF5">
    <property type="entry name" value="HTH-TYPE TRANSCRIPTIONAL ACTIVATOR TTDR-RELATED"/>
    <property type="match status" value="1"/>
</dbReference>
<evidence type="ECO:0000256" key="1">
    <source>
        <dbReference type="ARBA" id="ARBA00009437"/>
    </source>
</evidence>
<dbReference type="GO" id="GO:0003700">
    <property type="term" value="F:DNA-binding transcription factor activity"/>
    <property type="evidence" value="ECO:0007669"/>
    <property type="project" value="InterPro"/>
</dbReference>
<dbReference type="InterPro" id="IPR000847">
    <property type="entry name" value="LysR_HTH_N"/>
</dbReference>
<accession>A0A844W9R5</accession>
<dbReference type="InterPro" id="IPR005119">
    <property type="entry name" value="LysR_subst-bd"/>
</dbReference>
<dbReference type="PROSITE" id="PS50931">
    <property type="entry name" value="HTH_LYSR"/>
    <property type="match status" value="1"/>
</dbReference>
<dbReference type="InterPro" id="IPR036390">
    <property type="entry name" value="WH_DNA-bd_sf"/>
</dbReference>
<dbReference type="Pfam" id="PF00126">
    <property type="entry name" value="HTH_1"/>
    <property type="match status" value="1"/>
</dbReference>
<gene>
    <name evidence="6" type="ORF">GLS40_06275</name>
</gene>
<dbReference type="AlphaFoldDB" id="A0A844W9R5"/>
<evidence type="ECO:0000259" key="5">
    <source>
        <dbReference type="PROSITE" id="PS50931"/>
    </source>
</evidence>
<dbReference type="GO" id="GO:0043565">
    <property type="term" value="F:sequence-specific DNA binding"/>
    <property type="evidence" value="ECO:0007669"/>
    <property type="project" value="TreeGrafter"/>
</dbReference>
<dbReference type="Gene3D" id="1.10.10.10">
    <property type="entry name" value="Winged helix-like DNA-binding domain superfamily/Winged helix DNA-binding domain"/>
    <property type="match status" value="1"/>
</dbReference>
<dbReference type="SUPFAM" id="SSF46785">
    <property type="entry name" value="Winged helix' DNA-binding domain"/>
    <property type="match status" value="1"/>
</dbReference>
<dbReference type="Gene3D" id="3.40.190.290">
    <property type="match status" value="1"/>
</dbReference>
<dbReference type="RefSeq" id="WP_160381897.1">
    <property type="nucleotide sequence ID" value="NZ_WNXQ01000003.1"/>
</dbReference>
<name>A0A844W9R5_9RHOB</name>
<dbReference type="Pfam" id="PF03466">
    <property type="entry name" value="LysR_substrate"/>
    <property type="match status" value="1"/>
</dbReference>
<dbReference type="SUPFAM" id="SSF53850">
    <property type="entry name" value="Periplasmic binding protein-like II"/>
    <property type="match status" value="1"/>
</dbReference>
<reference evidence="6 7" key="1">
    <citation type="submission" date="2019-11" db="EMBL/GenBank/DDBJ databases">
        <title>Pseudooceanicola pacifica sp. nov., isolated from deep-sea sediment of the Pacific Ocean.</title>
        <authorList>
            <person name="Lyu L."/>
        </authorList>
    </citation>
    <scope>NUCLEOTIDE SEQUENCE [LARGE SCALE GENOMIC DNA]</scope>
    <source>
        <strain evidence="6 7">216_PA32_1</strain>
    </source>
</reference>
<dbReference type="PANTHER" id="PTHR30537">
    <property type="entry name" value="HTH-TYPE TRANSCRIPTIONAL REGULATOR"/>
    <property type="match status" value="1"/>
</dbReference>
<evidence type="ECO:0000313" key="6">
    <source>
        <dbReference type="EMBL" id="MWB77623.1"/>
    </source>
</evidence>
<evidence type="ECO:0000313" key="7">
    <source>
        <dbReference type="Proteomes" id="UP000443843"/>
    </source>
</evidence>
<comment type="similarity">
    <text evidence="1">Belongs to the LysR transcriptional regulatory family.</text>
</comment>
<dbReference type="InterPro" id="IPR036388">
    <property type="entry name" value="WH-like_DNA-bd_sf"/>
</dbReference>
<sequence length="303" mass="33943">MLSSEDISFFCVVARSRSLAQAARKMNVTAPAVTQRLRALETRVGVRLLDRSLNGITLTDEGELVLAEGQTIIDAVENLTDQLSDRTNTVRGHLQIVAPYGFGRRHIAPIVDAFSREYHEATVTLHLSDTPTRMVNDNWDIIVHIGELNSPGRLMTTLAPNRRFLVASRDYLKGKPPLRHPHDLADHRCLALRENDEDVTLWRFATAGEEQATIRIAPAMSTNDGEILRDWTLAGLGLAVRSEWDVAAHLASGALVRVLPQWNLPETNIVAFLNTRHNRSKRTSKMLEMLRKGLKPTPWLQAE</sequence>
<evidence type="ECO:0000256" key="3">
    <source>
        <dbReference type="ARBA" id="ARBA00023125"/>
    </source>
</evidence>
<dbReference type="EMBL" id="WNXQ01000003">
    <property type="protein sequence ID" value="MWB77623.1"/>
    <property type="molecule type" value="Genomic_DNA"/>
</dbReference>
<dbReference type="Proteomes" id="UP000443843">
    <property type="component" value="Unassembled WGS sequence"/>
</dbReference>
<keyword evidence="3" id="KW-0238">DNA-binding</keyword>
<organism evidence="6 7">
    <name type="scientific">Pseudooceanicola pacificus</name>
    <dbReference type="NCBI Taxonomy" id="2676438"/>
    <lineage>
        <taxon>Bacteria</taxon>
        <taxon>Pseudomonadati</taxon>
        <taxon>Pseudomonadota</taxon>
        <taxon>Alphaproteobacteria</taxon>
        <taxon>Rhodobacterales</taxon>
        <taxon>Paracoccaceae</taxon>
        <taxon>Pseudooceanicola</taxon>
    </lineage>
</organism>
<evidence type="ECO:0000256" key="4">
    <source>
        <dbReference type="ARBA" id="ARBA00023163"/>
    </source>
</evidence>
<feature type="domain" description="HTH lysR-type" evidence="5">
    <location>
        <begin position="2"/>
        <end position="59"/>
    </location>
</feature>
<dbReference type="GO" id="GO:0006351">
    <property type="term" value="P:DNA-templated transcription"/>
    <property type="evidence" value="ECO:0007669"/>
    <property type="project" value="TreeGrafter"/>
</dbReference>
<keyword evidence="7" id="KW-1185">Reference proteome</keyword>
<evidence type="ECO:0000256" key="2">
    <source>
        <dbReference type="ARBA" id="ARBA00023015"/>
    </source>
</evidence>
<dbReference type="InterPro" id="IPR058163">
    <property type="entry name" value="LysR-type_TF_proteobact-type"/>
</dbReference>
<keyword evidence="2" id="KW-0805">Transcription regulation</keyword>
<protein>
    <submittedName>
        <fullName evidence="6">LysR family transcriptional regulator</fullName>
    </submittedName>
</protein>
<keyword evidence="4" id="KW-0804">Transcription</keyword>
<proteinExistence type="inferred from homology"/>